<dbReference type="SUPFAM" id="SSF51430">
    <property type="entry name" value="NAD(P)-linked oxidoreductase"/>
    <property type="match status" value="1"/>
</dbReference>
<sequence length="278" mass="31571">MNNKLVLGTVQFGCQYGINSAGRPDEKTVLEILDLAYHSGITNLDTSSAYGNAEYILGKVLSASDSSFQIISKYPESGKSVATVLDQTLTDLHVSSVYGYLLHHFRVYQNNPEIWKEFLDLKERGKLKKIGFSLYSPSELEILLTDDVPFDLVQFPYNVFDRQFEPYLELLHKRGVEIHVRSTFLQGVFFMVRERLPEKLKPLAPYLTKLDDYAQATDMTVAEVALNFNLQNPFIDGVLIGVDSVGQLQDNLRNISERKVELSIDVKEKELLNPGNWK</sequence>
<protein>
    <submittedName>
        <fullName evidence="2">Aldo/keto reductase</fullName>
    </submittedName>
</protein>
<feature type="domain" description="NADP-dependent oxidoreductase" evidence="1">
    <location>
        <begin position="4"/>
        <end position="256"/>
    </location>
</feature>
<dbReference type="InterPro" id="IPR053135">
    <property type="entry name" value="AKR2_Oxidoreductase"/>
</dbReference>
<reference evidence="2 3" key="1">
    <citation type="submission" date="2018-08" db="EMBL/GenBank/DDBJ databases">
        <title>A genome reference for cultivated species of the human gut microbiota.</title>
        <authorList>
            <person name="Zou Y."/>
            <person name="Xue W."/>
            <person name="Luo G."/>
        </authorList>
    </citation>
    <scope>NUCLEOTIDE SEQUENCE [LARGE SCALE GENOMIC DNA]</scope>
    <source>
        <strain evidence="2 3">AF16-14</strain>
    </source>
</reference>
<accession>A0A412TJU5</accession>
<proteinExistence type="predicted"/>
<gene>
    <name evidence="2" type="ORF">DWW57_17695</name>
</gene>
<dbReference type="Gene3D" id="3.20.20.100">
    <property type="entry name" value="NADP-dependent oxidoreductase domain"/>
    <property type="match status" value="1"/>
</dbReference>
<organism evidence="2 3">
    <name type="scientific">Odoribacter splanchnicus</name>
    <dbReference type="NCBI Taxonomy" id="28118"/>
    <lineage>
        <taxon>Bacteria</taxon>
        <taxon>Pseudomonadati</taxon>
        <taxon>Bacteroidota</taxon>
        <taxon>Bacteroidia</taxon>
        <taxon>Bacteroidales</taxon>
        <taxon>Odoribacteraceae</taxon>
        <taxon>Odoribacter</taxon>
    </lineage>
</organism>
<dbReference type="PANTHER" id="PTHR43312">
    <property type="entry name" value="D-THREO-ALDOSE 1-DEHYDROGENASE"/>
    <property type="match status" value="1"/>
</dbReference>
<dbReference type="CDD" id="cd19097">
    <property type="entry name" value="AKR_unchar"/>
    <property type="match status" value="1"/>
</dbReference>
<dbReference type="AlphaFoldDB" id="A0A412TJU5"/>
<dbReference type="Proteomes" id="UP000284243">
    <property type="component" value="Unassembled WGS sequence"/>
</dbReference>
<evidence type="ECO:0000313" key="2">
    <source>
        <dbReference type="EMBL" id="RGU54049.1"/>
    </source>
</evidence>
<comment type="caution">
    <text evidence="2">The sequence shown here is derived from an EMBL/GenBank/DDBJ whole genome shotgun (WGS) entry which is preliminary data.</text>
</comment>
<dbReference type="PANTHER" id="PTHR43312:SF1">
    <property type="entry name" value="NADP-DEPENDENT OXIDOREDUCTASE DOMAIN-CONTAINING PROTEIN"/>
    <property type="match status" value="1"/>
</dbReference>
<evidence type="ECO:0000313" key="3">
    <source>
        <dbReference type="Proteomes" id="UP000284243"/>
    </source>
</evidence>
<dbReference type="EMBL" id="QRYC01000039">
    <property type="protein sequence ID" value="RGU54049.1"/>
    <property type="molecule type" value="Genomic_DNA"/>
</dbReference>
<dbReference type="RefSeq" id="WP_087383262.1">
    <property type="nucleotide sequence ID" value="NZ_CABJFF010000015.1"/>
</dbReference>
<dbReference type="InterPro" id="IPR036812">
    <property type="entry name" value="NAD(P)_OxRdtase_dom_sf"/>
</dbReference>
<dbReference type="InterPro" id="IPR023210">
    <property type="entry name" value="NADP_OxRdtase_dom"/>
</dbReference>
<evidence type="ECO:0000259" key="1">
    <source>
        <dbReference type="Pfam" id="PF00248"/>
    </source>
</evidence>
<name>A0A412TJU5_9BACT</name>
<dbReference type="Pfam" id="PF00248">
    <property type="entry name" value="Aldo_ket_red"/>
    <property type="match status" value="1"/>
</dbReference>